<dbReference type="EMBL" id="JAAVLW010000004">
    <property type="protein sequence ID" value="NOJ47577.1"/>
    <property type="molecule type" value="Genomic_DNA"/>
</dbReference>
<dbReference type="AlphaFoldDB" id="A0A7Y4H6E6"/>
<keyword evidence="2" id="KW-1185">Reference proteome</keyword>
<evidence type="ECO:0000313" key="1">
    <source>
        <dbReference type="EMBL" id="NOJ47577.1"/>
    </source>
</evidence>
<dbReference type="RefSeq" id="WP_171710451.1">
    <property type="nucleotide sequence ID" value="NZ_JAAVLW010000004.1"/>
</dbReference>
<gene>
    <name evidence="1" type="ORF">HCN50_15185</name>
</gene>
<protein>
    <submittedName>
        <fullName evidence="1">Uncharacterized protein</fullName>
    </submittedName>
</protein>
<proteinExistence type="predicted"/>
<name>A0A7Y4H6E6_9BRAD</name>
<organism evidence="1 2">
    <name type="scientific">Bradyrhizobium archetypum</name>
    <dbReference type="NCBI Taxonomy" id="2721160"/>
    <lineage>
        <taxon>Bacteria</taxon>
        <taxon>Pseudomonadati</taxon>
        <taxon>Pseudomonadota</taxon>
        <taxon>Alphaproteobacteria</taxon>
        <taxon>Hyphomicrobiales</taxon>
        <taxon>Nitrobacteraceae</taxon>
        <taxon>Bradyrhizobium</taxon>
    </lineage>
</organism>
<reference evidence="1 2" key="1">
    <citation type="submission" date="2020-03" db="EMBL/GenBank/DDBJ databases">
        <title>Bradyrhizobium diversity isolated from nodules of Muelleranthus trifoliolatus.</title>
        <authorList>
            <person name="Klepa M."/>
            <person name="Helene L."/>
            <person name="Hungria M."/>
        </authorList>
    </citation>
    <scope>NUCLEOTIDE SEQUENCE [LARGE SCALE GENOMIC DNA]</scope>
    <source>
        <strain evidence="1 2">WSM 1744</strain>
    </source>
</reference>
<dbReference type="Proteomes" id="UP000528734">
    <property type="component" value="Unassembled WGS sequence"/>
</dbReference>
<accession>A0A7Y4H6E6</accession>
<comment type="caution">
    <text evidence="1">The sequence shown here is derived from an EMBL/GenBank/DDBJ whole genome shotgun (WGS) entry which is preliminary data.</text>
</comment>
<sequence>MQKRRRFKQTQCLEERLADEAKRLREQANMLPRGRVRDAVERKAIQVEAAYEVSELLRSPGLRAPNSPTR</sequence>
<evidence type="ECO:0000313" key="2">
    <source>
        <dbReference type="Proteomes" id="UP000528734"/>
    </source>
</evidence>